<dbReference type="InterPro" id="IPR000383">
    <property type="entry name" value="Xaa-Pro-like_dom"/>
</dbReference>
<dbReference type="RefSeq" id="WP_205122472.1">
    <property type="nucleotide sequence ID" value="NZ_JAFBCM010000001.1"/>
</dbReference>
<reference evidence="3" key="1">
    <citation type="journal article" date="2019" name="Int. J. Syst. Evol. Microbiol.">
        <title>The Global Catalogue of Microorganisms (GCM) 10K type strain sequencing project: providing services to taxonomists for standard genome sequencing and annotation.</title>
        <authorList>
            <consortium name="The Broad Institute Genomics Platform"/>
            <consortium name="The Broad Institute Genome Sequencing Center for Infectious Disease"/>
            <person name="Wu L."/>
            <person name="Ma J."/>
        </authorList>
    </citation>
    <scope>NUCLEOTIDE SEQUENCE [LARGE SCALE GENOMIC DNA]</scope>
    <source>
        <strain evidence="3">CGMCC 4.7241</strain>
    </source>
</reference>
<organism evidence="2 3">
    <name type="scientific">Tenggerimyces flavus</name>
    <dbReference type="NCBI Taxonomy" id="1708749"/>
    <lineage>
        <taxon>Bacteria</taxon>
        <taxon>Bacillati</taxon>
        <taxon>Actinomycetota</taxon>
        <taxon>Actinomycetes</taxon>
        <taxon>Propionibacteriales</taxon>
        <taxon>Nocardioidaceae</taxon>
        <taxon>Tenggerimyces</taxon>
    </lineage>
</organism>
<keyword evidence="2" id="KW-0378">Hydrolase</keyword>
<protein>
    <submittedName>
        <fullName evidence="2">Alpha/beta hydrolase</fullName>
    </submittedName>
</protein>
<dbReference type="Gene3D" id="1.10.10.800">
    <property type="match status" value="1"/>
</dbReference>
<proteinExistence type="predicted"/>
<dbReference type="GO" id="GO:0016787">
    <property type="term" value="F:hydrolase activity"/>
    <property type="evidence" value="ECO:0007669"/>
    <property type="project" value="UniProtKB-KW"/>
</dbReference>
<gene>
    <name evidence="2" type="ORF">ACFOUW_06525</name>
</gene>
<name>A0ABV7Y9W8_9ACTN</name>
<dbReference type="PANTHER" id="PTHR47751:SF1">
    <property type="entry name" value="SUPERFAMILY HYDROLASE, PUTATIVE (AFU_ORTHOLOGUE AFUA_2G16580)-RELATED"/>
    <property type="match status" value="1"/>
</dbReference>
<evidence type="ECO:0000313" key="2">
    <source>
        <dbReference type="EMBL" id="MFC3760485.1"/>
    </source>
</evidence>
<dbReference type="EMBL" id="JBHRZH010000005">
    <property type="protein sequence ID" value="MFC3760485.1"/>
    <property type="molecule type" value="Genomic_DNA"/>
</dbReference>
<sequence length="301" mass="32421">MRTERVTFASDGIELVGDLRVPGDASGPMPGLVFTGPFTGVRDQVAGVYADQLAEAGYVTLAFDHRNFGESGGSPRQHEDAQGKVHDLREAVTYLSKRPEVAASKIGAVGICLGGGYAVRAAAFDRRIAAVASVAGGFNSPAWFRDQMGTRAYQATLAELMREYADEPDKRIPAVALEGVASMPGDEPFAYYGTERGRSSFWRNEVTAFSTYTLLTFNTLGAASFVSPTPLLIVHGRKDDYCSPEGAQAAYEAADEPKRIVWLDTTNHIDLYDQQEYVGRAIGELADHFGRHLAGRGVSGS</sequence>
<dbReference type="Proteomes" id="UP001595699">
    <property type="component" value="Unassembled WGS sequence"/>
</dbReference>
<dbReference type="SUPFAM" id="SSF53474">
    <property type="entry name" value="alpha/beta-Hydrolases"/>
    <property type="match status" value="1"/>
</dbReference>
<dbReference type="Pfam" id="PF02129">
    <property type="entry name" value="Peptidase_S15"/>
    <property type="match status" value="1"/>
</dbReference>
<feature type="domain" description="Xaa-Pro dipeptidyl-peptidase-like" evidence="1">
    <location>
        <begin position="11"/>
        <end position="269"/>
    </location>
</feature>
<dbReference type="PANTHER" id="PTHR47751">
    <property type="entry name" value="SUPERFAMILY HYDROLASE, PUTATIVE (AFU_ORTHOLOGUE AFUA_2G16580)-RELATED"/>
    <property type="match status" value="1"/>
</dbReference>
<dbReference type="InterPro" id="IPR051411">
    <property type="entry name" value="Polyketide_trans_af380"/>
</dbReference>
<dbReference type="InterPro" id="IPR029058">
    <property type="entry name" value="AB_hydrolase_fold"/>
</dbReference>
<evidence type="ECO:0000313" key="3">
    <source>
        <dbReference type="Proteomes" id="UP001595699"/>
    </source>
</evidence>
<comment type="caution">
    <text evidence="2">The sequence shown here is derived from an EMBL/GenBank/DDBJ whole genome shotgun (WGS) entry which is preliminary data.</text>
</comment>
<evidence type="ECO:0000259" key="1">
    <source>
        <dbReference type="Pfam" id="PF02129"/>
    </source>
</evidence>
<keyword evidence="3" id="KW-1185">Reference proteome</keyword>
<accession>A0ABV7Y9W8</accession>
<dbReference type="Gene3D" id="3.40.50.1820">
    <property type="entry name" value="alpha/beta hydrolase"/>
    <property type="match status" value="1"/>
</dbReference>